<gene>
    <name evidence="4" type="ORF">SAMN04488588_1978</name>
</gene>
<name>A0A1G6Q3J6_9BACT</name>
<evidence type="ECO:0000313" key="5">
    <source>
        <dbReference type="Proteomes" id="UP000199322"/>
    </source>
</evidence>
<proteinExistence type="predicted"/>
<dbReference type="InterPro" id="IPR012893">
    <property type="entry name" value="HipA-like_C"/>
</dbReference>
<dbReference type="STRING" id="28234.SAMN04488588_1978"/>
<organism evidence="4 5">
    <name type="scientific">Geotoga petraea</name>
    <dbReference type="NCBI Taxonomy" id="28234"/>
    <lineage>
        <taxon>Bacteria</taxon>
        <taxon>Thermotogati</taxon>
        <taxon>Thermotogota</taxon>
        <taxon>Thermotogae</taxon>
        <taxon>Petrotogales</taxon>
        <taxon>Petrotogaceae</taxon>
        <taxon>Geotoga</taxon>
    </lineage>
</organism>
<sequence length="293" mass="35152">MYKIINLNDKEWNLDKGLITSGRNKKYWFRNNKEEVLFKFIKPNTREHVSEKIAYEIGELLNISVAKYDFANLNDSVGSISYNFKDKESNIEYFEIVKFIMDEYPNYDFNTMKNENNGKDYSFELCLEILEHLNGEDLIEDYISMILFDALIGNSDRHHSNWGLYNKEGEYFFAPLYDHSPSLGFNLTDKKIKQFYKDKRYQNSVLSSNSKSLLKLNDRNIRRHFDIVKYLKNHYKDILMNFSYNLKESLYDKNIEKILDNIPKEIIDEFYKKFLKTLIINRRNKLIEVIDNE</sequence>
<accession>A0A1G6Q3J6</accession>
<protein>
    <submittedName>
        <fullName evidence="4">HipA-like C-terminal domain-containing protein</fullName>
    </submittedName>
</protein>
<dbReference type="Proteomes" id="UP000199322">
    <property type="component" value="Unassembled WGS sequence"/>
</dbReference>
<reference evidence="4 5" key="1">
    <citation type="submission" date="2016-10" db="EMBL/GenBank/DDBJ databases">
        <authorList>
            <person name="de Groot N.N."/>
        </authorList>
    </citation>
    <scope>NUCLEOTIDE SEQUENCE [LARGE SCALE GENOMIC DNA]</scope>
    <source>
        <strain evidence="4 5">WG14</strain>
    </source>
</reference>
<evidence type="ECO:0000256" key="1">
    <source>
        <dbReference type="ARBA" id="ARBA00022679"/>
    </source>
</evidence>
<dbReference type="AlphaFoldDB" id="A0A1G6Q3J6"/>
<evidence type="ECO:0000313" key="4">
    <source>
        <dbReference type="EMBL" id="SDC87030.1"/>
    </source>
</evidence>
<keyword evidence="1" id="KW-0808">Transferase</keyword>
<evidence type="ECO:0000259" key="3">
    <source>
        <dbReference type="Pfam" id="PF07804"/>
    </source>
</evidence>
<evidence type="ECO:0000256" key="2">
    <source>
        <dbReference type="ARBA" id="ARBA00022777"/>
    </source>
</evidence>
<keyword evidence="2" id="KW-0418">Kinase</keyword>
<feature type="domain" description="HipA-like C-terminal" evidence="3">
    <location>
        <begin position="30"/>
        <end position="185"/>
    </location>
</feature>
<dbReference type="RefSeq" id="WP_091405459.1">
    <property type="nucleotide sequence ID" value="NZ_FMYV01000010.1"/>
</dbReference>
<dbReference type="GO" id="GO:0016301">
    <property type="term" value="F:kinase activity"/>
    <property type="evidence" value="ECO:0007669"/>
    <property type="project" value="UniProtKB-KW"/>
</dbReference>
<dbReference type="Pfam" id="PF07804">
    <property type="entry name" value="HipA_C"/>
    <property type="match status" value="1"/>
</dbReference>
<dbReference type="EMBL" id="FMYV01000010">
    <property type="protein sequence ID" value="SDC87030.1"/>
    <property type="molecule type" value="Genomic_DNA"/>
</dbReference>
<keyword evidence="5" id="KW-1185">Reference proteome</keyword>
<dbReference type="Gene3D" id="1.10.1070.20">
    <property type="match status" value="1"/>
</dbReference>